<accession>A0AB38C7D7</accession>
<proteinExistence type="predicted"/>
<gene>
    <name evidence="1" type="ORF">SAMN03097694_2376</name>
</gene>
<organism evidence="1 2">
    <name type="scientific">Janthinobacterium lividum</name>
    <dbReference type="NCBI Taxonomy" id="29581"/>
    <lineage>
        <taxon>Bacteria</taxon>
        <taxon>Pseudomonadati</taxon>
        <taxon>Pseudomonadota</taxon>
        <taxon>Betaproteobacteria</taxon>
        <taxon>Burkholderiales</taxon>
        <taxon>Oxalobacteraceae</taxon>
        <taxon>Janthinobacterium</taxon>
    </lineage>
</organism>
<dbReference type="AlphaFoldDB" id="A0AB38C7D7"/>
<evidence type="ECO:0000313" key="1">
    <source>
        <dbReference type="EMBL" id="SFX47525.1"/>
    </source>
</evidence>
<protein>
    <submittedName>
        <fullName evidence="1">Uncharacterized protein</fullName>
    </submittedName>
</protein>
<reference evidence="1 2" key="1">
    <citation type="submission" date="2016-11" db="EMBL/GenBank/DDBJ databases">
        <authorList>
            <person name="Varghese N."/>
            <person name="Submissions S."/>
        </authorList>
    </citation>
    <scope>NUCLEOTIDE SEQUENCE [LARGE SCALE GENOMIC DNA]</scope>
    <source>
        <strain evidence="1 2">NFR18</strain>
    </source>
</reference>
<comment type="caution">
    <text evidence="1">The sequence shown here is derived from an EMBL/GenBank/DDBJ whole genome shotgun (WGS) entry which is preliminary data.</text>
</comment>
<dbReference type="EMBL" id="FPKH01000001">
    <property type="protein sequence ID" value="SFX47525.1"/>
    <property type="molecule type" value="Genomic_DNA"/>
</dbReference>
<evidence type="ECO:0000313" key="2">
    <source>
        <dbReference type="Proteomes" id="UP000182489"/>
    </source>
</evidence>
<dbReference type="Proteomes" id="UP000182489">
    <property type="component" value="Unassembled WGS sequence"/>
</dbReference>
<name>A0AB38C7D7_9BURK</name>
<sequence length="69" mass="8106">MSLSDHEYVNFSQEHELNYHLRKVEKSQSIENRKTLVVMGNELKSKLNATYLTHAQFHAYVKTQLTRLG</sequence>